<dbReference type="EMBL" id="CP015401">
    <property type="protein sequence ID" value="ANU58742.1"/>
    <property type="molecule type" value="Genomic_DNA"/>
</dbReference>
<feature type="compositionally biased region" description="Polar residues" evidence="1">
    <location>
        <begin position="564"/>
        <end position="577"/>
    </location>
</feature>
<gene>
    <name evidence="4" type="ORF">A4V03_15200</name>
</gene>
<organism evidence="4 5">
    <name type="scientific">Bacteroides caecimuris</name>
    <dbReference type="NCBI Taxonomy" id="1796613"/>
    <lineage>
        <taxon>Bacteria</taxon>
        <taxon>Pseudomonadati</taxon>
        <taxon>Bacteroidota</taxon>
        <taxon>Bacteroidia</taxon>
        <taxon>Bacteroidales</taxon>
        <taxon>Bacteroidaceae</taxon>
        <taxon>Bacteroides</taxon>
    </lineage>
</organism>
<feature type="domain" description="DUF3945" evidence="2">
    <location>
        <begin position="308"/>
        <end position="361"/>
    </location>
</feature>
<dbReference type="RefSeq" id="WP_008766680.1">
    <property type="nucleotide sequence ID" value="NZ_CAOVAK010000071.1"/>
</dbReference>
<proteinExistence type="predicted"/>
<feature type="domain" description="DUF3945" evidence="2">
    <location>
        <begin position="435"/>
        <end position="487"/>
    </location>
</feature>
<feature type="domain" description="DUF4099" evidence="3">
    <location>
        <begin position="168"/>
        <end position="250"/>
    </location>
</feature>
<dbReference type="InterPro" id="IPR025343">
    <property type="entry name" value="DUF4099"/>
</dbReference>
<feature type="domain" description="DUF3945" evidence="2">
    <location>
        <begin position="370"/>
        <end position="420"/>
    </location>
</feature>
<evidence type="ECO:0000256" key="1">
    <source>
        <dbReference type="SAM" id="MobiDB-lite"/>
    </source>
</evidence>
<evidence type="ECO:0000259" key="2">
    <source>
        <dbReference type="Pfam" id="PF13101"/>
    </source>
</evidence>
<keyword evidence="5" id="KW-1185">Reference proteome</keyword>
<evidence type="ECO:0000313" key="4">
    <source>
        <dbReference type="EMBL" id="ANU58742.1"/>
    </source>
</evidence>
<dbReference type="AlphaFoldDB" id="A0A1C7H4J1"/>
<accession>A0A1C7H4J1</accession>
<feature type="domain" description="DUF3945" evidence="2">
    <location>
        <begin position="501"/>
        <end position="551"/>
    </location>
</feature>
<dbReference type="InterPro" id="IPR025222">
    <property type="entry name" value="DUF3945"/>
</dbReference>
<name>A0A1C7H4J1_9BACE</name>
<dbReference type="Pfam" id="PF13351">
    <property type="entry name" value="DUF4099"/>
    <property type="match status" value="1"/>
</dbReference>
<sequence>MAKKNVRDEPLKPQVSENEQMSDIVFILDKMELILQAVSKIGKDGKYSTVPADKEHSNSFLKIDRYANMFENFVKNFWSQLKDPTRFGILSVKADTLDSPEVKQAIEDLAAGKQTKAVEDFLKKYEIVPRDKENQSINNQNQEEMAKKNETQQQATQGDGTQQPKYRYNESMINWEELKNFGLSREYLMERGLLDQMLRGYKTNQVVPISMNFGSAVLRTDARLSFQQSVGGPIVLGIHGIRQKPELERPYFGHIFSEEDKKNLLETGNMGRVVELKGRNGEYIPSFISIDKLTNEVVAMRAENAYIPQEIKGVKLTDQEINDLREGKKVFIEGMISNNGKEFDAHIQVNAERRGIEYIFENDKLFNRQSLGGVELTKQQIEDLNAGKAIFVEGMERKDGELFSSYVKLDEATGRPSYTRYNPDSPEGAREIYIPNEIGGVKITAEEQQQLREGKVIFLNDMVNRKGEEFSSFIKADLETGRLSYSRTPDGFEQRAEFKIPEKVWDVKLTRNQRADLQSGKAVLVEGIKGYDGKTISQYVKANFNQGRLDFYNENPDRKRDASQRNVVANAQKQGQEQAGRKSKGASIA</sequence>
<protein>
    <submittedName>
        <fullName evidence="4">Copper amine oxidase</fullName>
    </submittedName>
</protein>
<feature type="region of interest" description="Disordered" evidence="1">
    <location>
        <begin position="143"/>
        <end position="165"/>
    </location>
</feature>
<evidence type="ECO:0000259" key="3">
    <source>
        <dbReference type="Pfam" id="PF13351"/>
    </source>
</evidence>
<evidence type="ECO:0000313" key="5">
    <source>
        <dbReference type="Proteomes" id="UP000092631"/>
    </source>
</evidence>
<dbReference type="OrthoDB" id="1081890at2"/>
<dbReference type="GeneID" id="82188488"/>
<reference evidence="5" key="1">
    <citation type="submission" date="2016-04" db="EMBL/GenBank/DDBJ databases">
        <title>Complete Genome Sequences of Twelve Strains of a Stable Defined Moderately Diverse Mouse Microbiota 2 (sDMDMm2).</title>
        <authorList>
            <person name="Uchimura Y."/>
            <person name="Wyss M."/>
            <person name="Brugiroux S."/>
            <person name="Limenitakis J.P."/>
            <person name="Stecher B."/>
            <person name="McCoy K.D."/>
            <person name="Macpherson A.J."/>
        </authorList>
    </citation>
    <scope>NUCLEOTIDE SEQUENCE [LARGE SCALE GENOMIC DNA]</scope>
    <source>
        <strain evidence="5">I48</strain>
    </source>
</reference>
<dbReference type="Pfam" id="PF13101">
    <property type="entry name" value="DUF3945"/>
    <property type="match status" value="4"/>
</dbReference>
<feature type="region of interest" description="Disordered" evidence="1">
    <location>
        <begin position="553"/>
        <end position="589"/>
    </location>
</feature>
<dbReference type="Proteomes" id="UP000092631">
    <property type="component" value="Chromosome"/>
</dbReference>
<dbReference type="KEGG" id="bcae:A4V03_15200"/>
<feature type="compositionally biased region" description="Low complexity" evidence="1">
    <location>
        <begin position="151"/>
        <end position="163"/>
    </location>
</feature>